<dbReference type="GO" id="GO:0032259">
    <property type="term" value="P:methylation"/>
    <property type="evidence" value="ECO:0007669"/>
    <property type="project" value="UniProtKB-KW"/>
</dbReference>
<feature type="domain" description="Methyltransferase" evidence="4">
    <location>
        <begin position="44"/>
        <end position="130"/>
    </location>
</feature>
<evidence type="ECO:0000256" key="2">
    <source>
        <dbReference type="ARBA" id="ARBA00022679"/>
    </source>
</evidence>
<evidence type="ECO:0000256" key="3">
    <source>
        <dbReference type="ARBA" id="ARBA00022691"/>
    </source>
</evidence>
<organism evidence="5 6">
    <name type="scientific">Scrofimicrobium canadense</name>
    <dbReference type="NCBI Taxonomy" id="2652290"/>
    <lineage>
        <taxon>Bacteria</taxon>
        <taxon>Bacillati</taxon>
        <taxon>Actinomycetota</taxon>
        <taxon>Actinomycetes</taxon>
        <taxon>Actinomycetales</taxon>
        <taxon>Actinomycetaceae</taxon>
        <taxon>Scrofimicrobium</taxon>
    </lineage>
</organism>
<dbReference type="Proteomes" id="UP000470875">
    <property type="component" value="Unassembled WGS sequence"/>
</dbReference>
<proteinExistence type="predicted"/>
<reference evidence="5 6" key="1">
    <citation type="submission" date="2019-08" db="EMBL/GenBank/DDBJ databases">
        <title>In-depth cultivation of the pig gut microbiome towards novel bacterial diversity and tailored functional studies.</title>
        <authorList>
            <person name="Wylensek D."/>
            <person name="Hitch T.C.A."/>
            <person name="Clavel T."/>
        </authorList>
    </citation>
    <scope>NUCLEOTIDE SEQUENCE [LARGE SCALE GENOMIC DNA]</scope>
    <source>
        <strain evidence="5 6">WB03_NA08</strain>
    </source>
</reference>
<comment type="caution">
    <text evidence="5">The sequence shown here is derived from an EMBL/GenBank/DDBJ whole genome shotgun (WGS) entry which is preliminary data.</text>
</comment>
<sequence>MTETTQSLAQYWESRYAEMDHMWSGRVNQVLADVVSRLVPGSALDLGCGEGGDAVWLASKGWEVTGIDLSPTALRRARQAATNQGITEARLHLEASDLATWEPVESFDLVTCSFLHSWPVSMPREDILRKAPFAVTRGGHILVTSHAAAPSWSDPEMAKGHVFPTPEADLAALNLNPNDWSVVSCEIREREGTSPSGQVSTLIDGVVLARRRR</sequence>
<protein>
    <submittedName>
        <fullName evidence="5">Class I SAM-dependent methyltransferase</fullName>
    </submittedName>
</protein>
<dbReference type="GO" id="GO:0008168">
    <property type="term" value="F:methyltransferase activity"/>
    <property type="evidence" value="ECO:0007669"/>
    <property type="project" value="UniProtKB-KW"/>
</dbReference>
<dbReference type="InterPro" id="IPR029063">
    <property type="entry name" value="SAM-dependent_MTases_sf"/>
</dbReference>
<dbReference type="Gene3D" id="3.40.50.150">
    <property type="entry name" value="Vaccinia Virus protein VP39"/>
    <property type="match status" value="1"/>
</dbReference>
<evidence type="ECO:0000259" key="4">
    <source>
        <dbReference type="Pfam" id="PF13649"/>
    </source>
</evidence>
<evidence type="ECO:0000313" key="6">
    <source>
        <dbReference type="Proteomes" id="UP000470875"/>
    </source>
</evidence>
<keyword evidence="2 5" id="KW-0808">Transferase</keyword>
<evidence type="ECO:0000256" key="1">
    <source>
        <dbReference type="ARBA" id="ARBA00022603"/>
    </source>
</evidence>
<dbReference type="Pfam" id="PF13649">
    <property type="entry name" value="Methyltransf_25"/>
    <property type="match status" value="1"/>
</dbReference>
<dbReference type="AlphaFoldDB" id="A0A6N7WAI2"/>
<dbReference type="PANTHER" id="PTHR43464">
    <property type="entry name" value="METHYLTRANSFERASE"/>
    <property type="match status" value="1"/>
</dbReference>
<keyword evidence="6" id="KW-1185">Reference proteome</keyword>
<name>A0A6N7WAI2_9ACTO</name>
<dbReference type="EMBL" id="VULO01000013">
    <property type="protein sequence ID" value="MSS85178.1"/>
    <property type="molecule type" value="Genomic_DNA"/>
</dbReference>
<keyword evidence="1 5" id="KW-0489">Methyltransferase</keyword>
<gene>
    <name evidence="5" type="ORF">FYJ24_10500</name>
</gene>
<dbReference type="CDD" id="cd02440">
    <property type="entry name" value="AdoMet_MTases"/>
    <property type="match status" value="1"/>
</dbReference>
<keyword evidence="3" id="KW-0949">S-adenosyl-L-methionine</keyword>
<dbReference type="RefSeq" id="WP_154546207.1">
    <property type="nucleotide sequence ID" value="NZ_VULO01000013.1"/>
</dbReference>
<dbReference type="InterPro" id="IPR041698">
    <property type="entry name" value="Methyltransf_25"/>
</dbReference>
<evidence type="ECO:0000313" key="5">
    <source>
        <dbReference type="EMBL" id="MSS85178.1"/>
    </source>
</evidence>
<dbReference type="SUPFAM" id="SSF53335">
    <property type="entry name" value="S-adenosyl-L-methionine-dependent methyltransferases"/>
    <property type="match status" value="1"/>
</dbReference>
<dbReference type="PANTHER" id="PTHR43464:SF19">
    <property type="entry name" value="UBIQUINONE BIOSYNTHESIS O-METHYLTRANSFERASE, MITOCHONDRIAL"/>
    <property type="match status" value="1"/>
</dbReference>
<accession>A0A6N7WAI2</accession>